<sequence>MPNRLANIVVDSADPAALGRFWSGLLDWPIGFETADEVCVRSPTAPHEFDLVFVPVPEPRTGRNRVHLDLASASPAEQLALVERAVERGGRPADVGQDGVPWIVLADPEGNEFCVLEPREVYRDTGRIAAVVATSPDPGAAAEFWSAALDRPRSEYGVVPGPGLPHLEFLPGAPKTVKDRVHVDLLPEDREQAVAALLGLGAHRVDLGGGDTPWTVLADPTGGEFCVLAAREPRS</sequence>
<dbReference type="PANTHER" id="PTHR35908:SF1">
    <property type="entry name" value="CONSERVED PROTEIN"/>
    <property type="match status" value="1"/>
</dbReference>
<dbReference type="InterPro" id="IPR041581">
    <property type="entry name" value="Glyoxalase_6"/>
</dbReference>
<name>A0ABP8S4X1_9PSEU</name>
<dbReference type="PROSITE" id="PS51819">
    <property type="entry name" value="VOC"/>
    <property type="match status" value="1"/>
</dbReference>
<keyword evidence="3" id="KW-1185">Reference proteome</keyword>
<evidence type="ECO:0000259" key="1">
    <source>
        <dbReference type="PROSITE" id="PS51819"/>
    </source>
</evidence>
<accession>A0ABP8S4X1</accession>
<comment type="caution">
    <text evidence="2">The sequence shown here is derived from an EMBL/GenBank/DDBJ whole genome shotgun (WGS) entry which is preliminary data.</text>
</comment>
<proteinExistence type="predicted"/>
<reference evidence="3" key="1">
    <citation type="journal article" date="2019" name="Int. J. Syst. Evol. Microbiol.">
        <title>The Global Catalogue of Microorganisms (GCM) 10K type strain sequencing project: providing services to taxonomists for standard genome sequencing and annotation.</title>
        <authorList>
            <consortium name="The Broad Institute Genomics Platform"/>
            <consortium name="The Broad Institute Genome Sequencing Center for Infectious Disease"/>
            <person name="Wu L."/>
            <person name="Ma J."/>
        </authorList>
    </citation>
    <scope>NUCLEOTIDE SEQUENCE [LARGE SCALE GENOMIC DNA]</scope>
    <source>
        <strain evidence="3">JCM 17906</strain>
    </source>
</reference>
<dbReference type="RefSeq" id="WP_345428437.1">
    <property type="nucleotide sequence ID" value="NZ_BAABGT010000122.1"/>
</dbReference>
<dbReference type="Gene3D" id="3.10.180.10">
    <property type="entry name" value="2,3-Dihydroxybiphenyl 1,2-Dioxygenase, domain 1"/>
    <property type="match status" value="2"/>
</dbReference>
<dbReference type="InterPro" id="IPR037523">
    <property type="entry name" value="VOC_core"/>
</dbReference>
<dbReference type="Proteomes" id="UP001501598">
    <property type="component" value="Unassembled WGS sequence"/>
</dbReference>
<protein>
    <submittedName>
        <fullName evidence="2">VOC family protein</fullName>
    </submittedName>
</protein>
<dbReference type="InterPro" id="IPR029068">
    <property type="entry name" value="Glyas_Bleomycin-R_OHBP_Dase"/>
</dbReference>
<dbReference type="Pfam" id="PF18029">
    <property type="entry name" value="Glyoxalase_6"/>
    <property type="match status" value="2"/>
</dbReference>
<evidence type="ECO:0000313" key="3">
    <source>
        <dbReference type="Proteomes" id="UP001501598"/>
    </source>
</evidence>
<gene>
    <name evidence="2" type="ORF">GCM10023175_70170</name>
</gene>
<dbReference type="CDD" id="cd06587">
    <property type="entry name" value="VOC"/>
    <property type="match status" value="1"/>
</dbReference>
<dbReference type="PANTHER" id="PTHR35908">
    <property type="entry name" value="HYPOTHETICAL FUSION PROTEIN"/>
    <property type="match status" value="1"/>
</dbReference>
<evidence type="ECO:0000313" key="2">
    <source>
        <dbReference type="EMBL" id="GAA4560357.1"/>
    </source>
</evidence>
<dbReference type="SUPFAM" id="SSF54593">
    <property type="entry name" value="Glyoxalase/Bleomycin resistance protein/Dihydroxybiphenyl dioxygenase"/>
    <property type="match status" value="2"/>
</dbReference>
<dbReference type="EMBL" id="BAABGT010000122">
    <property type="protein sequence ID" value="GAA4560357.1"/>
    <property type="molecule type" value="Genomic_DNA"/>
</dbReference>
<organism evidence="2 3">
    <name type="scientific">Pseudonocardia xishanensis</name>
    <dbReference type="NCBI Taxonomy" id="630995"/>
    <lineage>
        <taxon>Bacteria</taxon>
        <taxon>Bacillati</taxon>
        <taxon>Actinomycetota</taxon>
        <taxon>Actinomycetes</taxon>
        <taxon>Pseudonocardiales</taxon>
        <taxon>Pseudonocardiaceae</taxon>
        <taxon>Pseudonocardia</taxon>
    </lineage>
</organism>
<feature type="domain" description="VOC" evidence="1">
    <location>
        <begin position="4"/>
        <end position="118"/>
    </location>
</feature>